<accession>A0A5C3E0Z8</accession>
<keyword evidence="2" id="KW-1185">Reference proteome</keyword>
<organism evidence="1 2">
    <name type="scientific">Ustilago trichophora</name>
    <dbReference type="NCBI Taxonomy" id="86804"/>
    <lineage>
        <taxon>Eukaryota</taxon>
        <taxon>Fungi</taxon>
        <taxon>Dikarya</taxon>
        <taxon>Basidiomycota</taxon>
        <taxon>Ustilaginomycotina</taxon>
        <taxon>Ustilaginomycetes</taxon>
        <taxon>Ustilaginales</taxon>
        <taxon>Ustilaginaceae</taxon>
        <taxon>Ustilago</taxon>
    </lineage>
</organism>
<sequence>MHVEIGCIEAELGHARDTKYPSGRWEWAGAVIEVGRWVAVHCSGLSAGERYRDSHVGGRCEWWVQVIGCAETDRLCSALEIQQAALNESTDVVTDRVDELGAAALSMCVDVLLICCGDAMQTSVDENDAAARVF</sequence>
<evidence type="ECO:0000313" key="1">
    <source>
        <dbReference type="EMBL" id="SPO23156.1"/>
    </source>
</evidence>
<dbReference type="AlphaFoldDB" id="A0A5C3E0Z8"/>
<evidence type="ECO:0000313" key="2">
    <source>
        <dbReference type="Proteomes" id="UP000324022"/>
    </source>
</evidence>
<protein>
    <submittedName>
        <fullName evidence="1">Uncharacterized protein</fullName>
    </submittedName>
</protein>
<dbReference type="Proteomes" id="UP000324022">
    <property type="component" value="Unassembled WGS sequence"/>
</dbReference>
<dbReference type="EMBL" id="OOIN01000005">
    <property type="protein sequence ID" value="SPO23156.1"/>
    <property type="molecule type" value="Genomic_DNA"/>
</dbReference>
<gene>
    <name evidence="1" type="ORF">UTRI_01834</name>
</gene>
<name>A0A5C3E0Z8_9BASI</name>
<proteinExistence type="predicted"/>
<reference evidence="1 2" key="1">
    <citation type="submission" date="2018-03" db="EMBL/GenBank/DDBJ databases">
        <authorList>
            <person name="Guldener U."/>
        </authorList>
    </citation>
    <scope>NUCLEOTIDE SEQUENCE [LARGE SCALE GENOMIC DNA]</scope>
    <source>
        <strain evidence="1 2">NBRC100155</strain>
    </source>
</reference>